<dbReference type="InterPro" id="IPR037066">
    <property type="entry name" value="Plug_dom_sf"/>
</dbReference>
<feature type="compositionally biased region" description="Pro residues" evidence="14">
    <location>
        <begin position="63"/>
        <end position="79"/>
    </location>
</feature>
<organism evidence="17 18">
    <name type="scientific">Hyalangium minutum</name>
    <dbReference type="NCBI Taxonomy" id="394096"/>
    <lineage>
        <taxon>Bacteria</taxon>
        <taxon>Pseudomonadati</taxon>
        <taxon>Myxococcota</taxon>
        <taxon>Myxococcia</taxon>
        <taxon>Myxococcales</taxon>
        <taxon>Cystobacterineae</taxon>
        <taxon>Archangiaceae</taxon>
        <taxon>Hyalangium</taxon>
    </lineage>
</organism>
<keyword evidence="6" id="KW-0732">Signal</keyword>
<evidence type="ECO:0000259" key="16">
    <source>
        <dbReference type="Pfam" id="PF07715"/>
    </source>
</evidence>
<evidence type="ECO:0008006" key="19">
    <source>
        <dbReference type="Google" id="ProtNLM"/>
    </source>
</evidence>
<dbReference type="InterPro" id="IPR039426">
    <property type="entry name" value="TonB-dep_rcpt-like"/>
</dbReference>
<accession>A0A085WUA6</accession>
<keyword evidence="11 12" id="KW-0998">Cell outer membrane</keyword>
<comment type="caution">
    <text evidence="17">The sequence shown here is derived from an EMBL/GenBank/DDBJ whole genome shotgun (WGS) entry which is preliminary data.</text>
</comment>
<dbReference type="SUPFAM" id="SSF56935">
    <property type="entry name" value="Porins"/>
    <property type="match status" value="1"/>
</dbReference>
<dbReference type="PANTHER" id="PTHR32552:SF83">
    <property type="entry name" value="BLR3904 PROTEIN"/>
    <property type="match status" value="1"/>
</dbReference>
<feature type="compositionally biased region" description="Gly residues" evidence="14">
    <location>
        <begin position="1"/>
        <end position="10"/>
    </location>
</feature>
<dbReference type="Gene3D" id="2.40.170.20">
    <property type="entry name" value="TonB-dependent receptor, beta-barrel domain"/>
    <property type="match status" value="1"/>
</dbReference>
<dbReference type="Pfam" id="PF07715">
    <property type="entry name" value="Plug"/>
    <property type="match status" value="1"/>
</dbReference>
<dbReference type="NCBIfam" id="TIGR01783">
    <property type="entry name" value="TonB-siderophor"/>
    <property type="match status" value="1"/>
</dbReference>
<evidence type="ECO:0000259" key="15">
    <source>
        <dbReference type="Pfam" id="PF00593"/>
    </source>
</evidence>
<feature type="domain" description="TonB-dependent receptor-like beta-barrel" evidence="15">
    <location>
        <begin position="300"/>
        <end position="752"/>
    </location>
</feature>
<dbReference type="OrthoDB" id="9760333at2"/>
<keyword evidence="9 12" id="KW-0472">Membrane</keyword>
<dbReference type="RefSeq" id="WP_052419723.1">
    <property type="nucleotide sequence ID" value="NZ_JMCB01000002.1"/>
</dbReference>
<evidence type="ECO:0000256" key="11">
    <source>
        <dbReference type="ARBA" id="ARBA00023237"/>
    </source>
</evidence>
<keyword evidence="3 12" id="KW-0813">Transport</keyword>
<dbReference type="CDD" id="cd01347">
    <property type="entry name" value="ligand_gated_channel"/>
    <property type="match status" value="1"/>
</dbReference>
<keyword evidence="10" id="KW-0675">Receptor</keyword>
<feature type="compositionally biased region" description="Low complexity" evidence="14">
    <location>
        <begin position="80"/>
        <end position="94"/>
    </location>
</feature>
<feature type="region of interest" description="Disordered" evidence="14">
    <location>
        <begin position="1"/>
        <end position="27"/>
    </location>
</feature>
<keyword evidence="7" id="KW-0406">Ion transport</keyword>
<evidence type="ECO:0000256" key="12">
    <source>
        <dbReference type="PROSITE-ProRule" id="PRU01360"/>
    </source>
</evidence>
<dbReference type="InterPro" id="IPR012910">
    <property type="entry name" value="Plug_dom"/>
</dbReference>
<evidence type="ECO:0000256" key="1">
    <source>
        <dbReference type="ARBA" id="ARBA00004571"/>
    </source>
</evidence>
<dbReference type="InterPro" id="IPR036942">
    <property type="entry name" value="Beta-barrel_TonB_sf"/>
</dbReference>
<evidence type="ECO:0000256" key="2">
    <source>
        <dbReference type="ARBA" id="ARBA00009810"/>
    </source>
</evidence>
<evidence type="ECO:0000256" key="4">
    <source>
        <dbReference type="ARBA" id="ARBA00022452"/>
    </source>
</evidence>
<dbReference type="AlphaFoldDB" id="A0A085WUA6"/>
<evidence type="ECO:0000256" key="9">
    <source>
        <dbReference type="ARBA" id="ARBA00023136"/>
    </source>
</evidence>
<evidence type="ECO:0000256" key="14">
    <source>
        <dbReference type="SAM" id="MobiDB-lite"/>
    </source>
</evidence>
<dbReference type="GO" id="GO:0015344">
    <property type="term" value="F:siderophore uptake transmembrane transporter activity"/>
    <property type="evidence" value="ECO:0007669"/>
    <property type="project" value="TreeGrafter"/>
</dbReference>
<evidence type="ECO:0000256" key="13">
    <source>
        <dbReference type="RuleBase" id="RU003357"/>
    </source>
</evidence>
<proteinExistence type="inferred from homology"/>
<keyword evidence="8 13" id="KW-0798">TonB box</keyword>
<keyword evidence="4 12" id="KW-1134">Transmembrane beta strand</keyword>
<sequence>MGASKKGGTGIRSTKGTAGGLRGVVRPWGPAAVGLASALITPGALAQEAAAPAAPPVTEERPSTPPPQPAGLPAQPQPEAPATAAPAAAPQDSAGTEGQFVLPTVQVQGEAETYRVEESNLTRLPTPLINTPQSVTVVPEKVLEEQKATTVREALRNVSGITVSAGEGGRQGDSFILRGFSAQTDVSRDGVRDIGWYTRDTFNLGGVEVYFGPSAVLFGRGSTGGAINLATKKPQRRSFQELSLTAGTAPSGRLALDVNEAVSERFQVRINATGQLADVADRDVVKANRAGIAPSLRFALAERTSLEFDYLYQREDSVPDYGEPYFNGYPVSNTLEVPRETFYGVQDSDTERVNAHIATGRIQHQFSPALSLTNTLRYGGVDRFARPTAPRGLTPAGAPTTIGRQRFETATDNTYLVDQLDLRGEFETGIAKHTANIGLEWSRETREQRRYNLLAQGLPSGTNLPADLFDPNPTPDLSSVDRVFSTSNAGIQRTLAFYASEQLGITQYLELVGSLRYDIFSTDYASTNNAGAVTHLENKDTFLNWRAGLVLHPLEKTSVYAMYGTSANPSAEAGTLDAATESLEPEKNRIIEAGAKADLLEDRLGLSAAVFRIDKRNARVPNTDPSGPPQILAGRQRAEGYNVGVAGTVTERLRLFANFTHIYSAILEHSNDYLEGQPLPNTPKNSLSLWTTYEVIENLTLGGGAIYQSVTTVNNPASATVAFLKVPNYWRFDAVAGYHWGKVEVQLNLNNLTNALYYSQYYAGHAVPAEGRTVSVSGKYRF</sequence>
<dbReference type="EMBL" id="JMCB01000002">
    <property type="protein sequence ID" value="KFE71269.1"/>
    <property type="molecule type" value="Genomic_DNA"/>
</dbReference>
<dbReference type="Pfam" id="PF00593">
    <property type="entry name" value="TonB_dep_Rec_b-barrel"/>
    <property type="match status" value="1"/>
</dbReference>
<dbReference type="GO" id="GO:0009279">
    <property type="term" value="C:cell outer membrane"/>
    <property type="evidence" value="ECO:0007669"/>
    <property type="project" value="UniProtKB-SubCell"/>
</dbReference>
<evidence type="ECO:0000256" key="7">
    <source>
        <dbReference type="ARBA" id="ARBA00023065"/>
    </source>
</evidence>
<dbReference type="InterPro" id="IPR000531">
    <property type="entry name" value="Beta-barrel_TonB"/>
</dbReference>
<feature type="region of interest" description="Disordered" evidence="14">
    <location>
        <begin position="46"/>
        <end position="95"/>
    </location>
</feature>
<dbReference type="PROSITE" id="PS52016">
    <property type="entry name" value="TONB_DEPENDENT_REC_3"/>
    <property type="match status" value="1"/>
</dbReference>
<evidence type="ECO:0000256" key="10">
    <source>
        <dbReference type="ARBA" id="ARBA00023170"/>
    </source>
</evidence>
<dbReference type="Proteomes" id="UP000028725">
    <property type="component" value="Unassembled WGS sequence"/>
</dbReference>
<dbReference type="PANTHER" id="PTHR32552">
    <property type="entry name" value="FERRICHROME IRON RECEPTOR-RELATED"/>
    <property type="match status" value="1"/>
</dbReference>
<reference evidence="17 18" key="1">
    <citation type="submission" date="2014-04" db="EMBL/GenBank/DDBJ databases">
        <title>Genome assembly of Hyalangium minutum DSM 14724.</title>
        <authorList>
            <person name="Sharma G."/>
            <person name="Subramanian S."/>
        </authorList>
    </citation>
    <scope>NUCLEOTIDE SEQUENCE [LARGE SCALE GENOMIC DNA]</scope>
    <source>
        <strain evidence="17 18">DSM 14724</strain>
    </source>
</reference>
<comment type="subcellular location">
    <subcellularLocation>
        <location evidence="1 12">Cell outer membrane</location>
        <topology evidence="1 12">Multi-pass membrane protein</topology>
    </subcellularLocation>
</comment>
<keyword evidence="5 12" id="KW-0812">Transmembrane</keyword>
<gene>
    <name evidence="17" type="ORF">DB31_3399</name>
</gene>
<evidence type="ECO:0000256" key="6">
    <source>
        <dbReference type="ARBA" id="ARBA00022729"/>
    </source>
</evidence>
<dbReference type="FunFam" id="2.170.130.10:FF:000001">
    <property type="entry name" value="Catecholate siderophore TonB-dependent receptor"/>
    <property type="match status" value="1"/>
</dbReference>
<dbReference type="InterPro" id="IPR010105">
    <property type="entry name" value="TonB_sidphr_rcpt"/>
</dbReference>
<evidence type="ECO:0000256" key="5">
    <source>
        <dbReference type="ARBA" id="ARBA00022692"/>
    </source>
</evidence>
<protein>
    <recommendedName>
        <fullName evidence="19">Ferrichrome-iron receptor</fullName>
    </recommendedName>
</protein>
<comment type="similarity">
    <text evidence="2 12 13">Belongs to the TonB-dependent receptor family.</text>
</comment>
<evidence type="ECO:0000256" key="8">
    <source>
        <dbReference type="ARBA" id="ARBA00023077"/>
    </source>
</evidence>
<feature type="domain" description="TonB-dependent receptor plug" evidence="16">
    <location>
        <begin position="128"/>
        <end position="226"/>
    </location>
</feature>
<name>A0A085WUA6_9BACT</name>
<dbReference type="STRING" id="394096.DB31_3399"/>
<evidence type="ECO:0000313" key="17">
    <source>
        <dbReference type="EMBL" id="KFE71269.1"/>
    </source>
</evidence>
<evidence type="ECO:0000313" key="18">
    <source>
        <dbReference type="Proteomes" id="UP000028725"/>
    </source>
</evidence>
<evidence type="ECO:0000256" key="3">
    <source>
        <dbReference type="ARBA" id="ARBA00022448"/>
    </source>
</evidence>
<dbReference type="GO" id="GO:0015891">
    <property type="term" value="P:siderophore transport"/>
    <property type="evidence" value="ECO:0007669"/>
    <property type="project" value="InterPro"/>
</dbReference>
<dbReference type="Gene3D" id="2.170.130.10">
    <property type="entry name" value="TonB-dependent receptor, plug domain"/>
    <property type="match status" value="1"/>
</dbReference>
<keyword evidence="18" id="KW-1185">Reference proteome</keyword>
<dbReference type="GO" id="GO:0038023">
    <property type="term" value="F:signaling receptor activity"/>
    <property type="evidence" value="ECO:0007669"/>
    <property type="project" value="InterPro"/>
</dbReference>